<evidence type="ECO:0000313" key="1">
    <source>
        <dbReference type="EMBL" id="RKK02008.1"/>
    </source>
</evidence>
<dbReference type="Proteomes" id="UP000274097">
    <property type="component" value="Unassembled WGS sequence"/>
</dbReference>
<dbReference type="EMBL" id="RFLX01000008">
    <property type="protein sequence ID" value="RMI24469.1"/>
    <property type="molecule type" value="Genomic_DNA"/>
</dbReference>
<sequence length="62" mass="6570">MDTPIAAVLWTEQALRDLSSVMRLLGHAERCCQDLGSEEAAALVAQAMALLARDGAARKMAA</sequence>
<evidence type="ECO:0000313" key="3">
    <source>
        <dbReference type="Proteomes" id="UP000274097"/>
    </source>
</evidence>
<dbReference type="EMBL" id="RAQU01000193">
    <property type="protein sequence ID" value="RKK02008.1"/>
    <property type="molecule type" value="Genomic_DNA"/>
</dbReference>
<dbReference type="InParanoid" id="A0A3A9JN52"/>
<evidence type="ECO:0000313" key="2">
    <source>
        <dbReference type="EMBL" id="RMI24469.1"/>
    </source>
</evidence>
<protein>
    <submittedName>
        <fullName evidence="1">Soj family protein</fullName>
    </submittedName>
</protein>
<reference evidence="1 4" key="1">
    <citation type="submission" date="2018-09" db="EMBL/GenBank/DDBJ databases">
        <title>Roseomonas sp. nov., isolated from feces of Tibetan antelopes in the Qinghai-Tibet plateau, China.</title>
        <authorList>
            <person name="Tian Z."/>
        </authorList>
    </citation>
    <scope>NUCLEOTIDE SEQUENCE [LARGE SCALE GENOMIC DNA]</scope>
    <source>
        <strain evidence="2 3">Z23</strain>
        <strain evidence="1 4">Z24</strain>
    </source>
</reference>
<dbReference type="AlphaFoldDB" id="A0A3A9JN52"/>
<dbReference type="Proteomes" id="UP000278036">
    <property type="component" value="Unassembled WGS sequence"/>
</dbReference>
<organism evidence="1 4">
    <name type="scientific">Teichococcus wenyumeiae</name>
    <dbReference type="NCBI Taxonomy" id="2478470"/>
    <lineage>
        <taxon>Bacteria</taxon>
        <taxon>Pseudomonadati</taxon>
        <taxon>Pseudomonadota</taxon>
        <taxon>Alphaproteobacteria</taxon>
        <taxon>Acetobacterales</taxon>
        <taxon>Roseomonadaceae</taxon>
        <taxon>Roseomonas</taxon>
    </lineage>
</organism>
<comment type="caution">
    <text evidence="1">The sequence shown here is derived from an EMBL/GenBank/DDBJ whole genome shotgun (WGS) entry which is preliminary data.</text>
</comment>
<evidence type="ECO:0000313" key="4">
    <source>
        <dbReference type="Proteomes" id="UP000278036"/>
    </source>
</evidence>
<dbReference type="RefSeq" id="WP_120640355.1">
    <property type="nucleotide sequence ID" value="NZ_RAQU01000193.1"/>
</dbReference>
<proteinExistence type="predicted"/>
<name>A0A3A9JN52_9PROT</name>
<dbReference type="OrthoDB" id="7282547at2"/>
<gene>
    <name evidence="1" type="ORF">D6Z83_22015</name>
    <name evidence="2" type="ORF">EBE87_12280</name>
</gene>
<accession>A0A3A9JN52</accession>
<keyword evidence="3" id="KW-1185">Reference proteome</keyword>